<reference evidence="4 5" key="1">
    <citation type="journal article" date="2012" name="Genome Biol.">
        <title>Sequencing three crocodilian genomes to illuminate the evolution of archosaurs and amniotes.</title>
        <authorList>
            <person name="St John J.A."/>
            <person name="Braun E.L."/>
            <person name="Isberg S.R."/>
            <person name="Miles L.G."/>
            <person name="Chong A.Y."/>
            <person name="Gongora J."/>
            <person name="Dalzell P."/>
            <person name="Moran C."/>
            <person name="Bed'hom B."/>
            <person name="Abzhanov A."/>
            <person name="Burgess S.C."/>
            <person name="Cooksey A.M."/>
            <person name="Castoe T.A."/>
            <person name="Crawford N.G."/>
            <person name="Densmore L.D."/>
            <person name="Drew J.C."/>
            <person name="Edwards S.V."/>
            <person name="Faircloth B.C."/>
            <person name="Fujita M.K."/>
            <person name="Greenwold M.J."/>
            <person name="Hoffmann F.G."/>
            <person name="Howard J.M."/>
            <person name="Iguchi T."/>
            <person name="Janes D.E."/>
            <person name="Khan S.Y."/>
            <person name="Kohno S."/>
            <person name="de Koning A.J."/>
            <person name="Lance S.L."/>
            <person name="McCarthy F.M."/>
            <person name="McCormack J.E."/>
            <person name="Merchant M.E."/>
            <person name="Peterson D.G."/>
            <person name="Pollock D.D."/>
            <person name="Pourmand N."/>
            <person name="Raney B.J."/>
            <person name="Roessler K.A."/>
            <person name="Sanford J.R."/>
            <person name="Sawyer R.H."/>
            <person name="Schmidt C.J."/>
            <person name="Triplett E.W."/>
            <person name="Tuberville T.D."/>
            <person name="Venegas-Anaya M."/>
            <person name="Howard J.T."/>
            <person name="Jarvis E.D."/>
            <person name="Guillette L.J.Jr."/>
            <person name="Glenn T.C."/>
            <person name="Green R.E."/>
            <person name="Ray D.A."/>
        </authorList>
    </citation>
    <scope>NUCLEOTIDE SEQUENCE [LARGE SCALE GENOMIC DNA]</scope>
    <source>
        <strain evidence="4">KSC_2009_1</strain>
    </source>
</reference>
<dbReference type="InterPro" id="IPR050951">
    <property type="entry name" value="Retrovirus_Pol_polyprotein"/>
</dbReference>
<dbReference type="Proteomes" id="UP000050525">
    <property type="component" value="Unassembled WGS sequence"/>
</dbReference>
<dbReference type="AlphaFoldDB" id="A0A151PEA8"/>
<sequence length="108" mass="12462">MSSHVELDESSSPLTTFTTPFGRYRWLRMPMGISPALDVFQWKLTQELKGLPGIEIVNDDILLLGEGDDKEEAIRDHDAKLQQLLNRCRERKITLDADKIQLRRTEIP</sequence>
<name>A0A151PEA8_ALLMI</name>
<organism evidence="4 5">
    <name type="scientific">Alligator mississippiensis</name>
    <name type="common">American alligator</name>
    <dbReference type="NCBI Taxonomy" id="8496"/>
    <lineage>
        <taxon>Eukaryota</taxon>
        <taxon>Metazoa</taxon>
        <taxon>Chordata</taxon>
        <taxon>Craniata</taxon>
        <taxon>Vertebrata</taxon>
        <taxon>Euteleostomi</taxon>
        <taxon>Archelosauria</taxon>
        <taxon>Archosauria</taxon>
        <taxon>Crocodylia</taxon>
        <taxon>Alligatoridae</taxon>
        <taxon>Alligatorinae</taxon>
        <taxon>Alligator</taxon>
    </lineage>
</organism>
<evidence type="ECO:0000259" key="3">
    <source>
        <dbReference type="Pfam" id="PF00078"/>
    </source>
</evidence>
<dbReference type="InterPro" id="IPR000477">
    <property type="entry name" value="RT_dom"/>
</dbReference>
<keyword evidence="5" id="KW-1185">Reference proteome</keyword>
<dbReference type="GO" id="GO:0004523">
    <property type="term" value="F:RNA-DNA hybrid ribonuclease activity"/>
    <property type="evidence" value="ECO:0007669"/>
    <property type="project" value="UniProtKB-EC"/>
</dbReference>
<dbReference type="STRING" id="8496.A0A151PEA8"/>
<evidence type="ECO:0000313" key="4">
    <source>
        <dbReference type="EMBL" id="KYO47284.1"/>
    </source>
</evidence>
<dbReference type="PANTHER" id="PTHR37984:SF8">
    <property type="entry name" value="CCHC-TYPE DOMAIN-CONTAINING PROTEIN"/>
    <property type="match status" value="1"/>
</dbReference>
<proteinExistence type="inferred from homology"/>
<accession>A0A151PEA8</accession>
<comment type="similarity">
    <text evidence="1">Belongs to the beta type-B retroviral polymerase family. HERV class-II K(HML-2) pol subfamily.</text>
</comment>
<evidence type="ECO:0000256" key="2">
    <source>
        <dbReference type="ARBA" id="ARBA00012180"/>
    </source>
</evidence>
<dbReference type="Gene3D" id="3.30.70.270">
    <property type="match status" value="1"/>
</dbReference>
<dbReference type="EMBL" id="AKHW03000474">
    <property type="protein sequence ID" value="KYO47284.1"/>
    <property type="molecule type" value="Genomic_DNA"/>
</dbReference>
<dbReference type="EC" id="3.1.26.4" evidence="2"/>
<dbReference type="SUPFAM" id="SSF56672">
    <property type="entry name" value="DNA/RNA polymerases"/>
    <property type="match status" value="1"/>
</dbReference>
<comment type="caution">
    <text evidence="4">The sequence shown here is derived from an EMBL/GenBank/DDBJ whole genome shotgun (WGS) entry which is preliminary data.</text>
</comment>
<evidence type="ECO:0000313" key="5">
    <source>
        <dbReference type="Proteomes" id="UP000050525"/>
    </source>
</evidence>
<dbReference type="InterPro" id="IPR043128">
    <property type="entry name" value="Rev_trsase/Diguanyl_cyclase"/>
</dbReference>
<gene>
    <name evidence="4" type="ORF">Y1Q_0019991</name>
</gene>
<dbReference type="InterPro" id="IPR043502">
    <property type="entry name" value="DNA/RNA_pol_sf"/>
</dbReference>
<dbReference type="PANTHER" id="PTHR37984">
    <property type="entry name" value="PROTEIN CBG26694"/>
    <property type="match status" value="1"/>
</dbReference>
<dbReference type="Pfam" id="PF00078">
    <property type="entry name" value="RVT_1"/>
    <property type="match status" value="1"/>
</dbReference>
<evidence type="ECO:0000256" key="1">
    <source>
        <dbReference type="ARBA" id="ARBA00010879"/>
    </source>
</evidence>
<feature type="domain" description="Reverse transcriptase" evidence="3">
    <location>
        <begin position="4"/>
        <end position="103"/>
    </location>
</feature>
<protein>
    <recommendedName>
        <fullName evidence="2">ribonuclease H</fullName>
        <ecNumber evidence="2">3.1.26.4</ecNumber>
    </recommendedName>
</protein>